<dbReference type="Pfam" id="PF13087">
    <property type="entry name" value="AAA_12"/>
    <property type="match status" value="1"/>
</dbReference>
<dbReference type="Pfam" id="PF11784">
    <property type="entry name" value="DUF3320"/>
    <property type="match status" value="1"/>
</dbReference>
<dbReference type="PANTHER" id="PTHR10887">
    <property type="entry name" value="DNA2/NAM7 HELICASE FAMILY"/>
    <property type="match status" value="1"/>
</dbReference>
<keyword evidence="6" id="KW-1185">Reference proteome</keyword>
<feature type="domain" description="DNA2/NAM7 helicase-like C-terminal" evidence="3">
    <location>
        <begin position="1369"/>
        <end position="1567"/>
    </location>
</feature>
<dbReference type="Proteomes" id="UP001203069">
    <property type="component" value="Unassembled WGS sequence"/>
</dbReference>
<dbReference type="InterPro" id="IPR011335">
    <property type="entry name" value="Restrct_endonuc-II-like"/>
</dbReference>
<dbReference type="InterPro" id="IPR021754">
    <property type="entry name" value="DUF3320"/>
</dbReference>
<dbReference type="InterPro" id="IPR041679">
    <property type="entry name" value="DNA2/NAM7-like_C"/>
</dbReference>
<sequence length="1975" mass="220470">MSIVLDGSITKKIGFASHQNAVPILRELVVNNHGENDYENLLLTLTSSPTFLESKNWTIDRLAAGNSIFIPDRDIKLDAAYLFSLMESVKGDVTITLSDNDTVIATTTYPIEVLAKNEWGGDSMSELIAAFIMPNDPAVDKILKATSDVLRRAGKNDALDGYEAQSRGRCWELASGLWSAIASLRLSYALPPASFETRGQKIRPPASIMDGQVATCLDSALLFAAALEQMGLNPLVIITEGHAFAGLWLQPQEFSNLINEDVSAVRKRIDLKEMIVFETTLATKFPAPSFSQAIESAKRQLTDQDFMMAVDIRRARMQKIRPLALATTSSAIKLPSQEANEVINEALEQAPVLPSFDVEIKLDNENSAVNKLTIWQRKLLDLTTRNRLLHLPTSAKGVRLICPSPAELEDKLADGKSIRVVAMPDLETGGRDIDLYQQQNNESLHEEYARIALEKGEVLATLEKNKLEASLIELYRKARSDLDEGGANTLFLAIGFLKWKKSADDPRSYSAPLILLPIQLERKSALSGVTMRMLEEEPRFNLTLLELLRHDFLLTIPGLEGELPTDESGIDVEGVWNTVRRAVRDIPGFEVTRELVIGTFSFAKYLMWKDLVDRSEQLMQNPLVKYLIERGTGNEALVSAGEFLPAEILDNKIKAENLFIPLPVDSSQLSAIVASASGKDFVLDGPPGTGKSQTIANMIAHNLALGRRVLFVAEKKAALDVVYRRLENKGLGEFCVELHSSKTSKMEFLKQLERAWDTRDTLSAEEWKAEALHAQRLREKLNGIVNVLHKRWPNGLTVHQAIGRVIRDANDATPKLVWPAGTFHDLAEMERFRDVARRLDLNGETAKRHSGKFDSILKIEWSNGWQESIVTVAREVPKKIEELQEVATGLLAATGLELDGTDPDSLRKLTDFTALLLEAYGFDLSFMFSPNVGSKANVAMNAVELIRSFRSLENELSVVYTADLYRRINIEQIEQDWKAAEKKLWFFSSLAKKKVTRDLAMQGGASGTPDVAGDVVKLRRIREYLIDIEGMASDLSDVPGWNGANTDLNKFGEAITLADRIRSVMSALAKSAQHLSELRSSVSTLIVDSNDLLAEDGNIIACLAKLERAISDYETIAERFNNLLGHAEDNVHQLSELKDTALNIVQRQTSLKAWCDWCRVRQEADSMGLQPLTEAMVKNALPEGQIANIFETAYSRWFAAWVIDSEPMLHNFVPVEHMSDIDAYRKQDDRLSQLAVRYIRAKLCGFIPAKNEVGKQGGFGILKHELQKSRRHKPVRQLASDMGDAMSKLAPCMLMSPLSIAQFLPTNQALFDLVIFDEASQISPWDAIGSIARGKQVVIAGDPRQMPPTSFFSRGANDTEDDTEEDMESILDECLAAGIHNHSLSWHYRSRHESLIAFSNHRYYDSNLITFPAALTKKSTVEWRRVDGVYTKGKGRHNQAEAEAIVAETVKRLTDPNFTKQGSSIGIITLNSEQQRLISDLLDRARQQYPSIEHYFQDDLAEPVVVKNLETVQGDERDVIMLGVGYGPTEPGANTMSMNFGPLNKEGGWRRLNVAITRARQEMLVFTSFDASMIDLNRTSARAVQDLKHFIEFAQRGPVALAQAVRGSVGGYDSPFEEAVAQGLRQKGWNVVPQIGVSRFRIDLGIVHPDRPGDYLVGVECDGATYHSAATARDRDKVRSAILSGLGWKLVRVWSTDWWIDKNGALERLHCAIEDLLEKSRTAFALVEEERLSTEASNNDVESVGNIILADDGERDVPTSIYSLPDEAINVHVVETDNDGIQREVESSIVEQKVAKNCVYQGAINLGKLKPEKYKVTDFSTFTAKISPDSFYDSSYDETLHEMVEHVLRNEAPILDSVLVKRIARSHGFNRAGRLIRERVLEIVDKHHFIKPDLVEGEFVWGSQEQSENWSHVRLPDTEEDIRSMGEIPYEEIKLLAESVRNGDRAVEIARILGFKRVANSARERIEAVIKTEQD</sequence>
<name>A0ABT0N0S6_9GAMM</name>
<dbReference type="Gene3D" id="3.40.960.10">
    <property type="entry name" value="VSR Endonuclease"/>
    <property type="match status" value="1"/>
</dbReference>
<dbReference type="EMBL" id="JAKPBZ010000115">
    <property type="protein sequence ID" value="MCL2895039.1"/>
    <property type="molecule type" value="Genomic_DNA"/>
</dbReference>
<evidence type="ECO:0000259" key="2">
    <source>
        <dbReference type="Pfam" id="PF13086"/>
    </source>
</evidence>
<evidence type="ECO:0000313" key="6">
    <source>
        <dbReference type="Proteomes" id="UP001203069"/>
    </source>
</evidence>
<protein>
    <submittedName>
        <fullName evidence="5">DUF3320 domain-containing protein</fullName>
    </submittedName>
</protein>
<dbReference type="SUPFAM" id="SSF52980">
    <property type="entry name" value="Restriction endonuclease-like"/>
    <property type="match status" value="1"/>
</dbReference>
<dbReference type="InterPro" id="IPR045055">
    <property type="entry name" value="DNA2/NAM7-like"/>
</dbReference>
<feature type="domain" description="Restriction endonuclease type II-like" evidence="4">
    <location>
        <begin position="1616"/>
        <end position="1713"/>
    </location>
</feature>
<dbReference type="SUPFAM" id="SSF52540">
    <property type="entry name" value="P-loop containing nucleoside triphosphate hydrolases"/>
    <property type="match status" value="2"/>
</dbReference>
<accession>A0ABT0N0S6</accession>
<dbReference type="Pfam" id="PF13195">
    <property type="entry name" value="DUF4011"/>
    <property type="match status" value="1"/>
</dbReference>
<dbReference type="Pfam" id="PF13086">
    <property type="entry name" value="AAA_11"/>
    <property type="match status" value="2"/>
</dbReference>
<dbReference type="RefSeq" id="WP_249246075.1">
    <property type="nucleotide sequence ID" value="NZ_JAKPBZ010000115.1"/>
</dbReference>
<organism evidence="5 6">
    <name type="scientific">Brenneria tiliae</name>
    <dbReference type="NCBI Taxonomy" id="2914984"/>
    <lineage>
        <taxon>Bacteria</taxon>
        <taxon>Pseudomonadati</taxon>
        <taxon>Pseudomonadota</taxon>
        <taxon>Gammaproteobacteria</taxon>
        <taxon>Enterobacterales</taxon>
        <taxon>Pectobacteriaceae</taxon>
        <taxon>Brenneria</taxon>
    </lineage>
</organism>
<dbReference type="InterPro" id="IPR049468">
    <property type="entry name" value="Restrct_endonuc-II-like_dom"/>
</dbReference>
<gene>
    <name evidence="5" type="ORF">MFP26_20435</name>
</gene>
<evidence type="ECO:0000259" key="3">
    <source>
        <dbReference type="Pfam" id="PF13087"/>
    </source>
</evidence>
<evidence type="ECO:0000313" key="5">
    <source>
        <dbReference type="EMBL" id="MCL2895039.1"/>
    </source>
</evidence>
<dbReference type="InterPro" id="IPR047187">
    <property type="entry name" value="SF1_C_Upf1"/>
</dbReference>
<feature type="domain" description="DUF3320" evidence="1">
    <location>
        <begin position="1829"/>
        <end position="1878"/>
    </location>
</feature>
<dbReference type="InterPro" id="IPR027417">
    <property type="entry name" value="P-loop_NTPase"/>
</dbReference>
<dbReference type="Gene3D" id="3.40.50.300">
    <property type="entry name" value="P-loop containing nucleotide triphosphate hydrolases"/>
    <property type="match status" value="3"/>
</dbReference>
<dbReference type="CDD" id="cd18808">
    <property type="entry name" value="SF1_C_Upf1"/>
    <property type="match status" value="1"/>
</dbReference>
<dbReference type="Pfam" id="PF18741">
    <property type="entry name" value="MTES_1575"/>
    <property type="match status" value="1"/>
</dbReference>
<evidence type="ECO:0000259" key="1">
    <source>
        <dbReference type="Pfam" id="PF11784"/>
    </source>
</evidence>
<dbReference type="InterPro" id="IPR041677">
    <property type="entry name" value="DNA2/NAM7_AAA_11"/>
</dbReference>
<feature type="domain" description="DNA2/NAM7 helicase helicase" evidence="2">
    <location>
        <begin position="1308"/>
        <end position="1350"/>
    </location>
</feature>
<dbReference type="PANTHER" id="PTHR10887:SF495">
    <property type="entry name" value="HELICASE SENATAXIN ISOFORM X1-RELATED"/>
    <property type="match status" value="1"/>
</dbReference>
<dbReference type="InterPro" id="IPR025103">
    <property type="entry name" value="DUF4011"/>
</dbReference>
<evidence type="ECO:0000259" key="4">
    <source>
        <dbReference type="Pfam" id="PF18741"/>
    </source>
</evidence>
<proteinExistence type="predicted"/>
<reference evidence="5 6" key="1">
    <citation type="submission" date="2022-02" db="EMBL/GenBank/DDBJ databases">
        <title>Description of Brenneria tiliae sp. nov. isolated from symptomatic Tilia x moltkei and Tilia x europaea trees in the UK.</title>
        <authorList>
            <person name="Kile H."/>
        </authorList>
    </citation>
    <scope>NUCLEOTIDE SEQUENCE [LARGE SCALE GENOMIC DNA]</scope>
    <source>
        <strain evidence="5 6">MC1SB4.1</strain>
    </source>
</reference>
<comment type="caution">
    <text evidence="5">The sequence shown here is derived from an EMBL/GenBank/DDBJ whole genome shotgun (WGS) entry which is preliminary data.</text>
</comment>
<feature type="domain" description="DNA2/NAM7 helicase helicase" evidence="2">
    <location>
        <begin position="664"/>
        <end position="728"/>
    </location>
</feature>